<evidence type="ECO:0008006" key="6">
    <source>
        <dbReference type="Google" id="ProtNLM"/>
    </source>
</evidence>
<dbReference type="InterPro" id="IPR013762">
    <property type="entry name" value="Integrase-like_cat_sf"/>
</dbReference>
<dbReference type="InterPro" id="IPR010998">
    <property type="entry name" value="Integrase_recombinase_N"/>
</dbReference>
<dbReference type="RefSeq" id="WP_007326006.1">
    <property type="nucleotide sequence ID" value="NZ_AFAR01000120.1"/>
</dbReference>
<reference evidence="4 5" key="1">
    <citation type="journal article" date="2013" name="Mar. Genomics">
        <title>Expression of sulfatases in Rhodopirellula baltica and the diversity of sulfatases in the genus Rhodopirellula.</title>
        <authorList>
            <person name="Wegner C.E."/>
            <person name="Richter-Heitmann T."/>
            <person name="Klindworth A."/>
            <person name="Klockow C."/>
            <person name="Richter M."/>
            <person name="Achstetter T."/>
            <person name="Glockner F.O."/>
            <person name="Harder J."/>
        </authorList>
    </citation>
    <scope>NUCLEOTIDE SEQUENCE [LARGE SCALE GENOMIC DNA]</scope>
    <source>
        <strain evidence="4 5">WH47</strain>
    </source>
</reference>
<evidence type="ECO:0000313" key="4">
    <source>
        <dbReference type="EMBL" id="EGF27999.1"/>
    </source>
</evidence>
<feature type="region of interest" description="Disordered" evidence="3">
    <location>
        <begin position="389"/>
        <end position="448"/>
    </location>
</feature>
<evidence type="ECO:0000256" key="1">
    <source>
        <dbReference type="ARBA" id="ARBA00023125"/>
    </source>
</evidence>
<proteinExistence type="predicted"/>
<keyword evidence="1" id="KW-0238">DNA-binding</keyword>
<dbReference type="Proteomes" id="UP000006222">
    <property type="component" value="Unassembled WGS sequence"/>
</dbReference>
<keyword evidence="2" id="KW-0233">DNA recombination</keyword>
<evidence type="ECO:0000256" key="3">
    <source>
        <dbReference type="SAM" id="MobiDB-lite"/>
    </source>
</evidence>
<feature type="compositionally biased region" description="Acidic residues" evidence="3">
    <location>
        <begin position="406"/>
        <end position="416"/>
    </location>
</feature>
<evidence type="ECO:0000313" key="5">
    <source>
        <dbReference type="Proteomes" id="UP000006222"/>
    </source>
</evidence>
<dbReference type="GO" id="GO:0003677">
    <property type="term" value="F:DNA binding"/>
    <property type="evidence" value="ECO:0007669"/>
    <property type="project" value="UniProtKB-KW"/>
</dbReference>
<accession>F2AQU5</accession>
<protein>
    <recommendedName>
        <fullName evidence="6">Phage integrase family protein</fullName>
    </recommendedName>
</protein>
<dbReference type="Gene3D" id="1.10.150.130">
    <property type="match status" value="1"/>
</dbReference>
<sequence length="472" mass="52373">MATIIQKQNKTIEIRFKDANGKSQSIYPGKIAKRAAQSIGSKIDHIVGRQIVGAEPDHEVAQWLAKLAENSGILYAKLVKKGLAQPLRAAEPAAEPDLAPTIRKWCDDYIAAHPGADRTIELLTVTARSLCHKFGDDKRIDTFNAGDAETYRKWLQTNGNERKKYKAGLALNTVRRTIGRCKQFFGSAVKHQLISRNPFDGEASAVTGNEDRLVLVPAEWIEKCIRKAPCEDWRIMLAFARYAGMRSHETRIQKWEDIDLANNEMLVRSHKTPPVRRCPIFPELRPHLLRAREHAPEGAELVVTRYDADANILTTMKKIVIKAGLVPWAKLMQNLRATRETELLAHYPAKDVTSWLGNSPEVANKHYAMTMQASFDRAIEEGAKIVGVTTAPPKGQTTAASATEPANDDLTDDLDVVDPKTPPNPPPTVQDKGRQSTPTKKADAKKPLNNWVCLASALGDLATQLPRQDSNL</sequence>
<dbReference type="SUPFAM" id="SSF56349">
    <property type="entry name" value="DNA breaking-rejoining enzymes"/>
    <property type="match status" value="1"/>
</dbReference>
<dbReference type="Gene3D" id="1.10.443.10">
    <property type="entry name" value="Intergrase catalytic core"/>
    <property type="match status" value="1"/>
</dbReference>
<comment type="caution">
    <text evidence="4">The sequence shown here is derived from an EMBL/GenBank/DDBJ whole genome shotgun (WGS) entry which is preliminary data.</text>
</comment>
<name>F2AQU5_RHOBT</name>
<dbReference type="GO" id="GO:0006310">
    <property type="term" value="P:DNA recombination"/>
    <property type="evidence" value="ECO:0007669"/>
    <property type="project" value="UniProtKB-KW"/>
</dbReference>
<dbReference type="EMBL" id="AFAR01000120">
    <property type="protein sequence ID" value="EGF27999.1"/>
    <property type="molecule type" value="Genomic_DNA"/>
</dbReference>
<organism evidence="4 5">
    <name type="scientific">Rhodopirellula baltica WH47</name>
    <dbReference type="NCBI Taxonomy" id="991778"/>
    <lineage>
        <taxon>Bacteria</taxon>
        <taxon>Pseudomonadati</taxon>
        <taxon>Planctomycetota</taxon>
        <taxon>Planctomycetia</taxon>
        <taxon>Pirellulales</taxon>
        <taxon>Pirellulaceae</taxon>
        <taxon>Rhodopirellula</taxon>
    </lineage>
</organism>
<dbReference type="AlphaFoldDB" id="F2AQU5"/>
<dbReference type="InterPro" id="IPR011010">
    <property type="entry name" value="DNA_brk_join_enz"/>
</dbReference>
<gene>
    <name evidence="4" type="ORF">RBWH47_01454</name>
</gene>
<evidence type="ECO:0000256" key="2">
    <source>
        <dbReference type="ARBA" id="ARBA00023172"/>
    </source>
</evidence>
<dbReference type="GO" id="GO:0015074">
    <property type="term" value="P:DNA integration"/>
    <property type="evidence" value="ECO:0007669"/>
    <property type="project" value="InterPro"/>
</dbReference>